<name>A0AAD8P6J3_TARER</name>
<feature type="compositionally biased region" description="Basic and acidic residues" evidence="1">
    <location>
        <begin position="425"/>
        <end position="445"/>
    </location>
</feature>
<feature type="region of interest" description="Disordered" evidence="1">
    <location>
        <begin position="519"/>
        <end position="550"/>
    </location>
</feature>
<protein>
    <recommendedName>
        <fullName evidence="4">J domain-containing protein</fullName>
    </recommendedName>
</protein>
<dbReference type="PANTHER" id="PTHR23172">
    <property type="entry name" value="AUXILIN/CYCLIN G-ASSOCIATED KINASE-RELATED"/>
    <property type="match status" value="1"/>
</dbReference>
<evidence type="ECO:0008006" key="4">
    <source>
        <dbReference type="Google" id="ProtNLM"/>
    </source>
</evidence>
<reference evidence="2" key="1">
    <citation type="journal article" date="2023" name="bioRxiv">
        <title>Improved chromosome-level genome assembly for marigold (Tagetes erecta).</title>
        <authorList>
            <person name="Jiang F."/>
            <person name="Yuan L."/>
            <person name="Wang S."/>
            <person name="Wang H."/>
            <person name="Xu D."/>
            <person name="Wang A."/>
            <person name="Fan W."/>
        </authorList>
    </citation>
    <scope>NUCLEOTIDE SEQUENCE</scope>
    <source>
        <strain evidence="2">WSJ</strain>
        <tissue evidence="2">Leaf</tissue>
    </source>
</reference>
<gene>
    <name evidence="2" type="ORF">QVD17_01186</name>
</gene>
<dbReference type="AlphaFoldDB" id="A0AAD8P6J3"/>
<feature type="compositionally biased region" description="Basic and acidic residues" evidence="1">
    <location>
        <begin position="396"/>
        <end position="415"/>
    </location>
</feature>
<keyword evidence="3" id="KW-1185">Reference proteome</keyword>
<dbReference type="PANTHER" id="PTHR23172:SF70">
    <property type="entry name" value="DNAJ DOMAIN, CHAPERONE J-DOMAIN SUPERFAMILY"/>
    <property type="match status" value="1"/>
</dbReference>
<feature type="compositionally biased region" description="Acidic residues" evidence="1">
    <location>
        <begin position="320"/>
        <end position="330"/>
    </location>
</feature>
<dbReference type="GO" id="GO:0031982">
    <property type="term" value="C:vesicle"/>
    <property type="evidence" value="ECO:0007669"/>
    <property type="project" value="TreeGrafter"/>
</dbReference>
<dbReference type="GO" id="GO:0030276">
    <property type="term" value="F:clathrin binding"/>
    <property type="evidence" value="ECO:0007669"/>
    <property type="project" value="TreeGrafter"/>
</dbReference>
<accession>A0AAD8P6J3</accession>
<feature type="compositionally biased region" description="Basic and acidic residues" evidence="1">
    <location>
        <begin position="331"/>
        <end position="364"/>
    </location>
</feature>
<dbReference type="GO" id="GO:0072583">
    <property type="term" value="P:clathrin-dependent endocytosis"/>
    <property type="evidence" value="ECO:0007669"/>
    <property type="project" value="TreeGrafter"/>
</dbReference>
<organism evidence="2 3">
    <name type="scientific">Tagetes erecta</name>
    <name type="common">African marigold</name>
    <dbReference type="NCBI Taxonomy" id="13708"/>
    <lineage>
        <taxon>Eukaryota</taxon>
        <taxon>Viridiplantae</taxon>
        <taxon>Streptophyta</taxon>
        <taxon>Embryophyta</taxon>
        <taxon>Tracheophyta</taxon>
        <taxon>Spermatophyta</taxon>
        <taxon>Magnoliopsida</taxon>
        <taxon>eudicotyledons</taxon>
        <taxon>Gunneridae</taxon>
        <taxon>Pentapetalae</taxon>
        <taxon>asterids</taxon>
        <taxon>campanulids</taxon>
        <taxon>Asterales</taxon>
        <taxon>Asteraceae</taxon>
        <taxon>Asteroideae</taxon>
        <taxon>Heliantheae alliance</taxon>
        <taxon>Tageteae</taxon>
        <taxon>Tagetes</taxon>
    </lineage>
</organism>
<feature type="compositionally biased region" description="Basic and acidic residues" evidence="1">
    <location>
        <begin position="282"/>
        <end position="312"/>
    </location>
</feature>
<dbReference type="EMBL" id="JAUHHV010000001">
    <property type="protein sequence ID" value="KAK1435423.1"/>
    <property type="molecule type" value="Genomic_DNA"/>
</dbReference>
<evidence type="ECO:0000313" key="3">
    <source>
        <dbReference type="Proteomes" id="UP001229421"/>
    </source>
</evidence>
<dbReference type="SUPFAM" id="SSF46565">
    <property type="entry name" value="Chaperone J-domain"/>
    <property type="match status" value="1"/>
</dbReference>
<dbReference type="InterPro" id="IPR036869">
    <property type="entry name" value="J_dom_sf"/>
</dbReference>
<evidence type="ECO:0000256" key="1">
    <source>
        <dbReference type="SAM" id="MobiDB-lite"/>
    </source>
</evidence>
<evidence type="ECO:0000313" key="2">
    <source>
        <dbReference type="EMBL" id="KAK1435423.1"/>
    </source>
</evidence>
<comment type="caution">
    <text evidence="2">The sequence shown here is derived from an EMBL/GenBank/DDBJ whole genome shotgun (WGS) entry which is preliminary data.</text>
</comment>
<dbReference type="Gene3D" id="1.10.287.110">
    <property type="entry name" value="DnaJ domain"/>
    <property type="match status" value="1"/>
</dbReference>
<feature type="compositionally biased region" description="Polar residues" evidence="1">
    <location>
        <begin position="536"/>
        <end position="549"/>
    </location>
</feature>
<dbReference type="GO" id="GO:0005737">
    <property type="term" value="C:cytoplasm"/>
    <property type="evidence" value="ECO:0007669"/>
    <property type="project" value="TreeGrafter"/>
</dbReference>
<dbReference type="Proteomes" id="UP001229421">
    <property type="component" value="Unassembled WGS sequence"/>
</dbReference>
<sequence length="695" mass="78932">MCTSFCYIYASFSQVNIFPFISEITIGLKMFKIMACDVNQVCSLTMFLLCGWTLMWFQRAPSSTSPLAWDITGSALAWDKTCQPITRADEPISTPKMEAKLIETFDGDLKMHPKRSKTKDLDEQLDVSSPALALKKAIEKVQESIQIAKESVCRKKKGLESFSNKKFKDNFNGEGEMEDEIAATSSQVFADFMDVIDEINEKLYESSKGSLIRVMDETEPRPHGLGRKNEYAALSFDEVYIETTKTENMDFVYEDQTCNMFVDGYEGKVKVGKTEEGEEEPVERVEADVLRESKDEKDLDASQASNKKDNENKLTAVENETQDEVFDVESEEKVESENGNEAKNKPKDQEFYEKSAADDKVSGEIDRIYVASNIADVNENIVETTQEIDDVTKSMKEESNIQPPHKETPHIEYANEMKISQEPQYNDKEDGDKEPGSKVSEKDHFRRIYEEAAAKEREREKNRVAVEKAICEARDRASAEARERAERQRAAVEKAIEEARQRTTAEACRKVTKAYVANKTSSAQSKLRAERAPEKATSQKTDLNSSESALRTKAKLDKHNRIMERAAKVLAENEKRDQLAQKEQARPLFQRLAKNLDADIQRWSTGKEGDLRALLSTLQYILGPESGWKPFSLACLIATSDVKKAYRKATLCVHPDKLQQWGASIQHKYICEKVFILLKAAWKIFNSEERYIGAS</sequence>
<feature type="region of interest" description="Disordered" evidence="1">
    <location>
        <begin position="272"/>
        <end position="364"/>
    </location>
</feature>
<feature type="region of interest" description="Disordered" evidence="1">
    <location>
        <begin position="396"/>
        <end position="445"/>
    </location>
</feature>
<dbReference type="GO" id="GO:0072318">
    <property type="term" value="P:clathrin coat disassembly"/>
    <property type="evidence" value="ECO:0007669"/>
    <property type="project" value="TreeGrafter"/>
</dbReference>
<proteinExistence type="predicted"/>